<reference evidence="4 5" key="1">
    <citation type="submission" date="2020-12" db="EMBL/GenBank/DDBJ databases">
        <title>FDA dAtabase for Regulatory Grade micrObial Sequences (FDA-ARGOS): Supporting development and validation of Infectious Disease Dx tests.</title>
        <authorList>
            <person name="Sproer C."/>
            <person name="Gronow S."/>
            <person name="Severitt S."/>
            <person name="Schroder I."/>
            <person name="Tallon L."/>
            <person name="Sadzewicz L."/>
            <person name="Zhao X."/>
            <person name="Boylan J."/>
            <person name="Ott S."/>
            <person name="Bowen H."/>
            <person name="Vavikolanu K."/>
            <person name="Mehta A."/>
            <person name="Aluvathingal J."/>
            <person name="Nadendla S."/>
            <person name="Lowell S."/>
            <person name="Myers T."/>
            <person name="Yan Y."/>
            <person name="Sichtig H."/>
        </authorList>
    </citation>
    <scope>NUCLEOTIDE SEQUENCE [LARGE SCALE GENOMIC DNA]</scope>
    <source>
        <strain evidence="4 5">FDAARGOS_1050</strain>
    </source>
</reference>
<dbReference type="InterPro" id="IPR050962">
    <property type="entry name" value="Phosphate-bind_PstS"/>
</dbReference>
<dbReference type="Gene3D" id="3.40.190.10">
    <property type="entry name" value="Periplasmic binding protein-like II"/>
    <property type="match status" value="2"/>
</dbReference>
<evidence type="ECO:0000259" key="3">
    <source>
        <dbReference type="Pfam" id="PF12849"/>
    </source>
</evidence>
<accession>A0A7T4E2G0</accession>
<dbReference type="Pfam" id="PF12849">
    <property type="entry name" value="PBP_like_2"/>
    <property type="match status" value="1"/>
</dbReference>
<dbReference type="RefSeq" id="WP_198484042.1">
    <property type="nucleotide sequence ID" value="NZ_CP065997.1"/>
</dbReference>
<dbReference type="AlphaFoldDB" id="A0A7T4E2G0"/>
<dbReference type="PANTHER" id="PTHR42996:SF1">
    <property type="entry name" value="PHOSPHATE-BINDING PROTEIN PSTS"/>
    <property type="match status" value="1"/>
</dbReference>
<feature type="signal peptide" evidence="2">
    <location>
        <begin position="1"/>
        <end position="25"/>
    </location>
</feature>
<evidence type="ECO:0000256" key="2">
    <source>
        <dbReference type="SAM" id="SignalP"/>
    </source>
</evidence>
<evidence type="ECO:0000313" key="5">
    <source>
        <dbReference type="Proteomes" id="UP000595231"/>
    </source>
</evidence>
<keyword evidence="2" id="KW-0732">Signal</keyword>
<evidence type="ECO:0000256" key="1">
    <source>
        <dbReference type="ARBA" id="ARBA00008725"/>
    </source>
</evidence>
<comment type="similarity">
    <text evidence="1">Belongs to the PstS family.</text>
</comment>
<dbReference type="Proteomes" id="UP000595231">
    <property type="component" value="Chromosome"/>
</dbReference>
<proteinExistence type="inferred from homology"/>
<organism evidence="4 5">
    <name type="scientific">Achromobacter deleyi</name>
    <dbReference type="NCBI Taxonomy" id="1353891"/>
    <lineage>
        <taxon>Bacteria</taxon>
        <taxon>Pseudomonadati</taxon>
        <taxon>Pseudomonadota</taxon>
        <taxon>Betaproteobacteria</taxon>
        <taxon>Burkholderiales</taxon>
        <taxon>Alcaligenaceae</taxon>
        <taxon>Achromobacter</taxon>
    </lineage>
</organism>
<feature type="domain" description="PBP" evidence="3">
    <location>
        <begin position="23"/>
        <end position="246"/>
    </location>
</feature>
<dbReference type="InterPro" id="IPR024370">
    <property type="entry name" value="PBP_domain"/>
</dbReference>
<name>A0A7T4E2G0_9BURK</name>
<dbReference type="EMBL" id="CP065997">
    <property type="protein sequence ID" value="QQB33695.1"/>
    <property type="molecule type" value="Genomic_DNA"/>
</dbReference>
<gene>
    <name evidence="4" type="ORF">I6I07_24190</name>
</gene>
<sequence length="413" mass="42328">MFNRNSLVAALSAVGMLSLSGAALAQQVVVSGGATLPQPLYQDEINSFPASTFKAYVGKGSGAGKTAFLTNSAVGFDSTGVVHWIGSDSILTQVQINDYLTTGLGKLGTPTGHGPLIQIPSVGTPVTISYKGPSADITLTKAQLCGVLSGKFTKWSDVGVSSGSAPDAFKVIYRSESSGTSELLTRHLQAVCGADSNVAFQGKSTFAQEFPSNTPPANFIAATGSGGVATAINAQDSAITYLSPDPAFTVALKQAALVNRNDEAAGGFAPDSENVSTALGSTAALPPANGVIERNPSGTNWSNTNNQANPFNWVRSSVDPSTGYPIVGYTNFVISQCYTDSAVANAIKSFLTSHYSAANSVVGGATPGKIDQHKLVPLTTTNRARVLAAFVNGTTANLNINNATICGSYAGRG</sequence>
<dbReference type="SUPFAM" id="SSF53850">
    <property type="entry name" value="Periplasmic binding protein-like II"/>
    <property type="match status" value="1"/>
</dbReference>
<protein>
    <submittedName>
        <fullName evidence="4">Substrate-binding domain-containing protein</fullName>
    </submittedName>
</protein>
<evidence type="ECO:0000313" key="4">
    <source>
        <dbReference type="EMBL" id="QQB33695.1"/>
    </source>
</evidence>
<feature type="chain" id="PRO_5032355919" evidence="2">
    <location>
        <begin position="26"/>
        <end position="413"/>
    </location>
</feature>
<dbReference type="PANTHER" id="PTHR42996">
    <property type="entry name" value="PHOSPHATE-BINDING PROTEIN PSTS"/>
    <property type="match status" value="1"/>
</dbReference>